<dbReference type="AlphaFoldDB" id="A0A6G1DG17"/>
<feature type="region of interest" description="Disordered" evidence="1">
    <location>
        <begin position="74"/>
        <end position="121"/>
    </location>
</feature>
<feature type="compositionally biased region" description="Basic and acidic residues" evidence="1">
    <location>
        <begin position="74"/>
        <end position="90"/>
    </location>
</feature>
<name>A0A6G1DG17_9ORYZ</name>
<organism evidence="2 3">
    <name type="scientific">Oryza meyeriana var. granulata</name>
    <dbReference type="NCBI Taxonomy" id="110450"/>
    <lineage>
        <taxon>Eukaryota</taxon>
        <taxon>Viridiplantae</taxon>
        <taxon>Streptophyta</taxon>
        <taxon>Embryophyta</taxon>
        <taxon>Tracheophyta</taxon>
        <taxon>Spermatophyta</taxon>
        <taxon>Magnoliopsida</taxon>
        <taxon>Liliopsida</taxon>
        <taxon>Poales</taxon>
        <taxon>Poaceae</taxon>
        <taxon>BOP clade</taxon>
        <taxon>Oryzoideae</taxon>
        <taxon>Oryzeae</taxon>
        <taxon>Oryzinae</taxon>
        <taxon>Oryza</taxon>
        <taxon>Oryza meyeriana</taxon>
    </lineage>
</organism>
<reference evidence="2 3" key="1">
    <citation type="submission" date="2019-11" db="EMBL/GenBank/DDBJ databases">
        <title>Whole genome sequence of Oryza granulata.</title>
        <authorList>
            <person name="Li W."/>
        </authorList>
    </citation>
    <scope>NUCLEOTIDE SEQUENCE [LARGE SCALE GENOMIC DNA]</scope>
    <source>
        <strain evidence="3">cv. Menghai</strain>
        <tissue evidence="2">Leaf</tissue>
    </source>
</reference>
<accession>A0A6G1DG17</accession>
<proteinExistence type="predicted"/>
<keyword evidence="3" id="KW-1185">Reference proteome</keyword>
<protein>
    <submittedName>
        <fullName evidence="2">Uncharacterized protein</fullName>
    </submittedName>
</protein>
<comment type="caution">
    <text evidence="2">The sequence shown here is derived from an EMBL/GenBank/DDBJ whole genome shotgun (WGS) entry which is preliminary data.</text>
</comment>
<evidence type="ECO:0000256" key="1">
    <source>
        <dbReference type="SAM" id="MobiDB-lite"/>
    </source>
</evidence>
<dbReference type="Proteomes" id="UP000479710">
    <property type="component" value="Unassembled WGS sequence"/>
</dbReference>
<evidence type="ECO:0000313" key="3">
    <source>
        <dbReference type="Proteomes" id="UP000479710"/>
    </source>
</evidence>
<gene>
    <name evidence="2" type="ORF">E2562_008237</name>
</gene>
<dbReference type="EMBL" id="SPHZ02000006">
    <property type="protein sequence ID" value="KAF0911349.1"/>
    <property type="molecule type" value="Genomic_DNA"/>
</dbReference>
<sequence length="163" mass="17643">MAGVRCYRGLRLRRRWQWELGHVLMQRLGDDDTGRQGMLPTKKEVVEAMPTVEVTAVNDSAGLPRGLHCRRARHGEGVEKEGGDEEERHAAVRGVESQDAVGVGPSRGEAPVLGGEKDVGGGSQVIDAEDGWVVRESRIAAGELTRCLYPSLNNHLGTGAPRI</sequence>
<evidence type="ECO:0000313" key="2">
    <source>
        <dbReference type="EMBL" id="KAF0911349.1"/>
    </source>
</evidence>